<gene>
    <name evidence="2" type="ORF">G7058_01745</name>
</gene>
<reference evidence="2 3" key="1">
    <citation type="journal article" date="2017" name="Int. J. Syst. Evol. Microbiol.">
        <title>Jeotgalibaca porci sp. nov. and Jeotgalibaca arthritidis sp. nov., isolated from pigs, and emended description of the genus Jeotgalibaca.</title>
        <authorList>
            <person name="Zamora L."/>
            <person name="Perez-Sancho M."/>
            <person name="Dominguez L."/>
            <person name="Fernandez-Garayzabal J.F."/>
            <person name="Vela A.I."/>
        </authorList>
    </citation>
    <scope>NUCLEOTIDE SEQUENCE [LARGE SCALE GENOMIC DNA]</scope>
    <source>
        <strain evidence="2 3">CCUG 69148</strain>
    </source>
</reference>
<proteinExistence type="predicted"/>
<dbReference type="KEGG" id="jpo:G7058_01745"/>
<dbReference type="Proteomes" id="UP000501830">
    <property type="component" value="Chromosome"/>
</dbReference>
<name>A0A6G7WF56_9LACT</name>
<evidence type="ECO:0000313" key="2">
    <source>
        <dbReference type="EMBL" id="QIK50883.1"/>
    </source>
</evidence>
<sequence length="518" mass="60422">MDTAISLEIAGKQKEVVAEELTKRKKYKRGTFICPECGEDVFLRFSDKQKSYFAHYMRSEIYKDCDLRVDGNSNLTIYERLGVPLYLTKSKINGYELNIGLKAISNESLMIAESQKAYLEVIYGKSSKRINIDRFNFPIGELSLFKIDQYPAFKKPFLIQYKNVPSSINKWANFIDPVLEAGVLFSVNSNVGKSIRHGDTIYSDEEYLWLSPRKLCKNNLLEKNIELEGEILLKNKPHYIYKVVFIKDEKDYSNFKRLSQVLHEKLKVILLESKNKINFLWPPSIKTEEGYFISAKGRVHNVVHSVNSTPNIYMYQDDGYKHPQQLKTTYYKGINYLNYNLSESETQLNMDRKITSTGINIKLKHHEYKGKDIQLNNKKTMNELKQVGYSEDLNLELVTNVKLTSLIIDSNKRIDTRKFKMNLIKWRELSYGDMIYLLNNDNLISTINIEKLKSNFGFSVSELNLLSQIPQKKVVLTASNREKIYHIINENQIFFHAFKNILHSNTIPYTIHELLKEI</sequence>
<dbReference type="InterPro" id="IPR057253">
    <property type="entry name" value="CoiA-like_N"/>
</dbReference>
<evidence type="ECO:0000259" key="1">
    <source>
        <dbReference type="Pfam" id="PF25164"/>
    </source>
</evidence>
<dbReference type="GeneID" id="94551981"/>
<dbReference type="Pfam" id="PF25164">
    <property type="entry name" value="CoiA_N"/>
    <property type="match status" value="1"/>
</dbReference>
<keyword evidence="3" id="KW-1185">Reference proteome</keyword>
<feature type="domain" description="Competence protein CoiA-like N-terminal" evidence="1">
    <location>
        <begin position="20"/>
        <end position="59"/>
    </location>
</feature>
<accession>A0A6G7WF56</accession>
<organism evidence="2 3">
    <name type="scientific">Jeotgalibaca porci</name>
    <dbReference type="NCBI Taxonomy" id="1868793"/>
    <lineage>
        <taxon>Bacteria</taxon>
        <taxon>Bacillati</taxon>
        <taxon>Bacillota</taxon>
        <taxon>Bacilli</taxon>
        <taxon>Lactobacillales</taxon>
        <taxon>Carnobacteriaceae</taxon>
        <taxon>Jeotgalibaca</taxon>
    </lineage>
</organism>
<dbReference type="AlphaFoldDB" id="A0A6G7WF56"/>
<evidence type="ECO:0000313" key="3">
    <source>
        <dbReference type="Proteomes" id="UP000501830"/>
    </source>
</evidence>
<protein>
    <recommendedName>
        <fullName evidence="1">Competence protein CoiA-like N-terminal domain-containing protein</fullName>
    </recommendedName>
</protein>
<dbReference type="RefSeq" id="WP_166061924.1">
    <property type="nucleotide sequence ID" value="NZ_CP049889.1"/>
</dbReference>
<dbReference type="EMBL" id="CP049889">
    <property type="protein sequence ID" value="QIK50883.1"/>
    <property type="molecule type" value="Genomic_DNA"/>
</dbReference>